<keyword evidence="1" id="KW-0472">Membrane</keyword>
<keyword evidence="3" id="KW-1185">Reference proteome</keyword>
<proteinExistence type="predicted"/>
<dbReference type="EMBL" id="JAHWDQ010000002">
    <property type="protein sequence ID" value="MBW2940940.1"/>
    <property type="molecule type" value="Genomic_DNA"/>
</dbReference>
<comment type="caution">
    <text evidence="2">The sequence shown here is derived from an EMBL/GenBank/DDBJ whole genome shotgun (WGS) entry which is preliminary data.</text>
</comment>
<name>A0ABS6VRJ7_9GAMM</name>
<keyword evidence="1" id="KW-0812">Transmembrane</keyword>
<evidence type="ECO:0000313" key="2">
    <source>
        <dbReference type="EMBL" id="MBW2940940.1"/>
    </source>
</evidence>
<dbReference type="RefSeq" id="WP_219043201.1">
    <property type="nucleotide sequence ID" value="NZ_JAHWDQ010000002.1"/>
</dbReference>
<evidence type="ECO:0008006" key="4">
    <source>
        <dbReference type="Google" id="ProtNLM"/>
    </source>
</evidence>
<keyword evidence="1" id="KW-1133">Transmembrane helix</keyword>
<evidence type="ECO:0000313" key="3">
    <source>
        <dbReference type="Proteomes" id="UP001166291"/>
    </source>
</evidence>
<sequence length="973" mass="104190">MYFNQLNSLLFKQLLRKPLGYILVISTILLGACGGGGGGGGSSANQVCDRLTLLTTDTILPGDPIEFKTNETLDAVYIVLSDSEVPLSSITSDMGYIVNAPITPDLAANGGEITLVAEMGGARCNIPAITVDALPPASDTDNYADVLDTLEQALIKFEEAFGYDPETVSDEDIQNDPYLLAAHYIHELFNDPASEISLAYQRNVFATMSANDKAYIAQVMEKLDLKTLLENFASRFDGPIFTTTPDSGEIANVAAAEPMVRRAQCTGSYADNTKHKVAINNGETLSRGMKLSYEAQTKQRNAQSAAASQAAKSSALNTLFTVGGQLGKGAAATPLAVLTTAMAISSITNNMEIDMVAALLPSEITEAKLTIIPKPRLEEDYTEKFSEPSWLFRVDARSKEYDFSKLVVDTGFAALGAPKSPVDPNLMFGASEVANRVTSKAGAQDCELIVPPISWNNIQIGSDYAEPKFISGTAFSLNTGQDRKITPQEVGQSELEVKLKSGKFPSYTNTLAMEQDTIVMENLAKSFLFSSSPIVVNTPGEVIDVNVSILNSVLPEKHEMQTSSNLSVSKTRSGDSLQLRIATPSDPEGYPQYITLTSTSKTLVPTEPRRTTAEVKLADLKISIEETLAGSCDETVYTEENRAIITGFSNDDSVTWTSNGGTLTELANNTVRFSTEDVGTFVLTATSNEDSSIKANVTINTLDCAGNVYMNANVVTNASSPREDCTNSNPEDVEVETIFGVVNPDYQGLSPANIRQKMGSLSEGRPFNFDQSDSDNLVFSEERGDQCLTTSVALIADSAGTIENMGDNTIGFGTSSETQGRCIEVEYSEGEKGTDCITSGALGSYIMAWVFDHEAEADYELKIDLACSAKPVEGLQSGNNIIFVIHTYDENGQEVNVLPLTNPPGGATTCLDGVLPSGKRWTIPAMASGSQVMIYASFFDSVLASPPATQQDPGEQVLKNSGDVSGTIQVIVE</sequence>
<gene>
    <name evidence="2" type="ORF">KXJ70_09145</name>
</gene>
<organism evidence="2 3">
    <name type="scientific">Zhongshania aquimaris</name>
    <dbReference type="NCBI Taxonomy" id="2857107"/>
    <lineage>
        <taxon>Bacteria</taxon>
        <taxon>Pseudomonadati</taxon>
        <taxon>Pseudomonadota</taxon>
        <taxon>Gammaproteobacteria</taxon>
        <taxon>Cellvibrionales</taxon>
        <taxon>Spongiibacteraceae</taxon>
        <taxon>Zhongshania</taxon>
    </lineage>
</organism>
<protein>
    <recommendedName>
        <fullName evidence="4">Ig-like domain-containing protein</fullName>
    </recommendedName>
</protein>
<evidence type="ECO:0000256" key="1">
    <source>
        <dbReference type="SAM" id="Phobius"/>
    </source>
</evidence>
<accession>A0ABS6VRJ7</accession>
<dbReference type="Proteomes" id="UP001166291">
    <property type="component" value="Unassembled WGS sequence"/>
</dbReference>
<feature type="transmembrane region" description="Helical" evidence="1">
    <location>
        <begin position="21"/>
        <end position="41"/>
    </location>
</feature>
<reference evidence="2" key="1">
    <citation type="submission" date="2021-07" db="EMBL/GenBank/DDBJ databases">
        <title>Zhongshania sp. CAU 1632 isolated from seawater.</title>
        <authorList>
            <person name="Kim W."/>
        </authorList>
    </citation>
    <scope>NUCLEOTIDE SEQUENCE</scope>
    <source>
        <strain evidence="2">CAU 1632</strain>
    </source>
</reference>